<comment type="pathway">
    <text evidence="1">Cofactor biosynthesis; thiamine diphosphate biosynthesis.</text>
</comment>
<dbReference type="InterPro" id="IPR022998">
    <property type="entry name" value="ThiamineP_synth_TenI"/>
</dbReference>
<keyword evidence="2" id="KW-0784">Thiamine biosynthesis</keyword>
<dbReference type="InterPro" id="IPR013785">
    <property type="entry name" value="Aldolase_TIM"/>
</dbReference>
<dbReference type="AlphaFoldDB" id="A0A846MPH9"/>
<dbReference type="PANTHER" id="PTHR20857">
    <property type="entry name" value="THIAMINE-PHOSPHATE PYROPHOSPHORYLASE"/>
    <property type="match status" value="1"/>
</dbReference>
<name>A0A846MPH9_9BACT</name>
<dbReference type="SUPFAM" id="SSF51391">
    <property type="entry name" value="Thiamin phosphate synthase"/>
    <property type="match status" value="1"/>
</dbReference>
<evidence type="ECO:0000313" key="4">
    <source>
        <dbReference type="EMBL" id="NIK73463.1"/>
    </source>
</evidence>
<evidence type="ECO:0000256" key="2">
    <source>
        <dbReference type="ARBA" id="ARBA00022977"/>
    </source>
</evidence>
<reference evidence="4 5" key="1">
    <citation type="submission" date="2020-03" db="EMBL/GenBank/DDBJ databases">
        <title>Genomic Encyclopedia of Type Strains, Phase IV (KMG-IV): sequencing the most valuable type-strain genomes for metagenomic binning, comparative biology and taxonomic classification.</title>
        <authorList>
            <person name="Goeker M."/>
        </authorList>
    </citation>
    <scope>NUCLEOTIDE SEQUENCE [LARGE SCALE GENOMIC DNA]</scope>
    <source>
        <strain evidence="4 5">DSM 5718</strain>
    </source>
</reference>
<dbReference type="PANTHER" id="PTHR20857:SF15">
    <property type="entry name" value="THIAMINE-PHOSPHATE SYNTHASE"/>
    <property type="match status" value="1"/>
</dbReference>
<dbReference type="CDD" id="cd00564">
    <property type="entry name" value="TMP_TenI"/>
    <property type="match status" value="1"/>
</dbReference>
<evidence type="ECO:0000313" key="5">
    <source>
        <dbReference type="Proteomes" id="UP000537126"/>
    </source>
</evidence>
<gene>
    <name evidence="4" type="ORF">FHS56_000949</name>
</gene>
<dbReference type="EMBL" id="JAASRN010000001">
    <property type="protein sequence ID" value="NIK73463.1"/>
    <property type="molecule type" value="Genomic_DNA"/>
</dbReference>
<proteinExistence type="predicted"/>
<dbReference type="Gene3D" id="3.20.20.70">
    <property type="entry name" value="Aldolase class I"/>
    <property type="match status" value="1"/>
</dbReference>
<dbReference type="GO" id="GO:0005737">
    <property type="term" value="C:cytoplasm"/>
    <property type="evidence" value="ECO:0007669"/>
    <property type="project" value="TreeGrafter"/>
</dbReference>
<dbReference type="EC" id="2.5.1.3" evidence="4"/>
<sequence>MNLNRKEKRFISKPSGFEIAVICSPDDLPGEQATLLALLEAGVERLHLRKKHWDLRQTAAFLDSLPAAYHPRIILHAHATLLNHYEVAGFHGQQPPRLPVACKGCSVHSYEEYQALYALYDYLWLSPFFDSLSKKDYGANVGLWHPPPDCPLDKVVALGGITPQHLPHLARLGIRRAAVLGYIWNAKNPLKAWKTFQNVQV</sequence>
<comment type="caution">
    <text evidence="4">The sequence shown here is derived from an EMBL/GenBank/DDBJ whole genome shotgun (WGS) entry which is preliminary data.</text>
</comment>
<keyword evidence="5" id="KW-1185">Reference proteome</keyword>
<dbReference type="GO" id="GO:0004789">
    <property type="term" value="F:thiamine-phosphate diphosphorylase activity"/>
    <property type="evidence" value="ECO:0007669"/>
    <property type="project" value="UniProtKB-EC"/>
</dbReference>
<dbReference type="GO" id="GO:0009228">
    <property type="term" value="P:thiamine biosynthetic process"/>
    <property type="evidence" value="ECO:0007669"/>
    <property type="project" value="UniProtKB-KW"/>
</dbReference>
<organism evidence="4 5">
    <name type="scientific">Thermonema lapsum</name>
    <dbReference type="NCBI Taxonomy" id="28195"/>
    <lineage>
        <taxon>Bacteria</taxon>
        <taxon>Pseudomonadati</taxon>
        <taxon>Bacteroidota</taxon>
        <taxon>Cytophagia</taxon>
        <taxon>Cytophagales</taxon>
        <taxon>Thermonemataceae</taxon>
        <taxon>Thermonema</taxon>
    </lineage>
</organism>
<evidence type="ECO:0000256" key="1">
    <source>
        <dbReference type="ARBA" id="ARBA00004948"/>
    </source>
</evidence>
<dbReference type="Proteomes" id="UP000537126">
    <property type="component" value="Unassembled WGS sequence"/>
</dbReference>
<accession>A0A846MPH9</accession>
<dbReference type="Pfam" id="PF02581">
    <property type="entry name" value="TMP-TENI"/>
    <property type="match status" value="1"/>
</dbReference>
<evidence type="ECO:0000259" key="3">
    <source>
        <dbReference type="Pfam" id="PF02581"/>
    </source>
</evidence>
<feature type="domain" description="Thiamine phosphate synthase/TenI" evidence="3">
    <location>
        <begin position="32"/>
        <end position="181"/>
    </location>
</feature>
<dbReference type="InterPro" id="IPR036206">
    <property type="entry name" value="ThiamineP_synth_sf"/>
</dbReference>
<keyword evidence="4" id="KW-0808">Transferase</keyword>
<dbReference type="RefSeq" id="WP_166918699.1">
    <property type="nucleotide sequence ID" value="NZ_JAASRN010000001.1"/>
</dbReference>
<protein>
    <submittedName>
        <fullName evidence="4">Thiamine-phosphate pyrophosphorylase</fullName>
        <ecNumber evidence="4">2.5.1.3</ecNumber>
    </submittedName>
</protein>